<reference evidence="3" key="1">
    <citation type="submission" date="2023-05" db="EMBL/GenBank/DDBJ databases">
        <title>Sedimentitalea sp. nov. JM2-8.</title>
        <authorList>
            <person name="Huang J."/>
        </authorList>
    </citation>
    <scope>NUCLEOTIDE SEQUENCE [LARGE SCALE GENOMIC DNA]</scope>
    <source>
        <strain evidence="3">KHS03</strain>
    </source>
</reference>
<evidence type="ECO:0008006" key="4">
    <source>
        <dbReference type="Google" id="ProtNLM"/>
    </source>
</evidence>
<feature type="transmembrane region" description="Helical" evidence="1">
    <location>
        <begin position="12"/>
        <end position="30"/>
    </location>
</feature>
<comment type="caution">
    <text evidence="2">The sequence shown here is derived from an EMBL/GenBank/DDBJ whole genome shotgun (WGS) entry which is preliminary data.</text>
</comment>
<feature type="transmembrane region" description="Helical" evidence="1">
    <location>
        <begin position="75"/>
        <end position="94"/>
    </location>
</feature>
<keyword evidence="1" id="KW-1133">Transmembrane helix</keyword>
<keyword evidence="1" id="KW-0472">Membrane</keyword>
<organism evidence="2 3">
    <name type="scientific">Sedimentitalea todarodis</name>
    <dbReference type="NCBI Taxonomy" id="1631240"/>
    <lineage>
        <taxon>Bacteria</taxon>
        <taxon>Pseudomonadati</taxon>
        <taxon>Pseudomonadota</taxon>
        <taxon>Alphaproteobacteria</taxon>
        <taxon>Rhodobacterales</taxon>
        <taxon>Paracoccaceae</taxon>
        <taxon>Sedimentitalea</taxon>
    </lineage>
</organism>
<dbReference type="RefSeq" id="WP_316782185.1">
    <property type="nucleotide sequence ID" value="NZ_JASMWN010000032.1"/>
</dbReference>
<evidence type="ECO:0000256" key="1">
    <source>
        <dbReference type="SAM" id="Phobius"/>
    </source>
</evidence>
<keyword evidence="1" id="KW-0812">Transmembrane</keyword>
<feature type="transmembrane region" description="Helical" evidence="1">
    <location>
        <begin position="36"/>
        <end position="54"/>
    </location>
</feature>
<sequence>MNDTKVSISRTFANLSAGGGFGLLLGVIVGLSQTPVVMGVITVLTGLLAVFLGIKAGGDSSEIEPQKLQSNHARIGSFGLAAAIGLILGIYLRIANPFSEDPMVESERWTRAFPDNPVLASQAMLYERLGVEPSVWYFDPDAAVEATVNVDQAKARRGGLFGVLQRSNLCRDLDPAQYSNDPEILLTAYDIPSEPVLVSIAAQVRDLPPSQQLSALTIVHTTFCELNAEQEREAQK</sequence>
<accession>A0ABU3VKW2</accession>
<evidence type="ECO:0000313" key="3">
    <source>
        <dbReference type="Proteomes" id="UP001255416"/>
    </source>
</evidence>
<evidence type="ECO:0000313" key="2">
    <source>
        <dbReference type="EMBL" id="MDU9006831.1"/>
    </source>
</evidence>
<dbReference type="Proteomes" id="UP001255416">
    <property type="component" value="Unassembled WGS sequence"/>
</dbReference>
<name>A0ABU3VKW2_9RHOB</name>
<proteinExistence type="predicted"/>
<gene>
    <name evidence="2" type="ORF">QO231_23640</name>
</gene>
<dbReference type="EMBL" id="JASMWN010000032">
    <property type="protein sequence ID" value="MDU9006831.1"/>
    <property type="molecule type" value="Genomic_DNA"/>
</dbReference>
<keyword evidence="3" id="KW-1185">Reference proteome</keyword>
<protein>
    <recommendedName>
        <fullName evidence="4">DUF4190 domain-containing protein</fullName>
    </recommendedName>
</protein>